<comment type="caution">
    <text evidence="2">The sequence shown here is derived from an EMBL/GenBank/DDBJ whole genome shotgun (WGS) entry which is preliminary data.</text>
</comment>
<reference evidence="2" key="1">
    <citation type="submission" date="2018-05" db="EMBL/GenBank/DDBJ databases">
        <title>Draft genome of Mucuna pruriens seed.</title>
        <authorList>
            <person name="Nnadi N.E."/>
            <person name="Vos R."/>
            <person name="Hasami M.H."/>
            <person name="Devisetty U.K."/>
            <person name="Aguiy J.C."/>
        </authorList>
    </citation>
    <scope>NUCLEOTIDE SEQUENCE [LARGE SCALE GENOMIC DNA]</scope>
    <source>
        <tissue evidence="2">Seed</tissue>
    </source>
</reference>
<keyword evidence="3" id="KW-1185">Reference proteome</keyword>
<feature type="non-terminal residue" evidence="2">
    <location>
        <position position="1"/>
    </location>
</feature>
<gene>
    <name evidence="2" type="ORF">CR513_38846</name>
</gene>
<protein>
    <recommendedName>
        <fullName evidence="4">Integrase zinc-binding domain-containing protein</fullName>
    </recommendedName>
</protein>
<evidence type="ECO:0000313" key="3">
    <source>
        <dbReference type="Proteomes" id="UP000257109"/>
    </source>
</evidence>
<accession>A0A371FQG4</accession>
<dbReference type="Proteomes" id="UP000257109">
    <property type="component" value="Unassembled WGS sequence"/>
</dbReference>
<feature type="compositionally biased region" description="Low complexity" evidence="1">
    <location>
        <begin position="150"/>
        <end position="167"/>
    </location>
</feature>
<feature type="region of interest" description="Disordered" evidence="1">
    <location>
        <begin position="133"/>
        <end position="167"/>
    </location>
</feature>
<evidence type="ECO:0000313" key="2">
    <source>
        <dbReference type="EMBL" id="RDX80595.1"/>
    </source>
</evidence>
<evidence type="ECO:0000256" key="1">
    <source>
        <dbReference type="SAM" id="MobiDB-lite"/>
    </source>
</evidence>
<sequence length="167" mass="19297">MHQDCRRYVLDCQECQAHGHVDHSIAKELYFVTSPWPFSIWGWTSWACSPQPRDNGLLHQMDQDRAISHHHHQKFELLIWKNFICKYRLPHSMMTNNDTQFELDINHKVSSVKTPNKTNMLKLPIRSYSANCGSNSVEQRGHGPSSYQASSTHTTTSPQTITSETPF</sequence>
<proteinExistence type="predicted"/>
<organism evidence="2 3">
    <name type="scientific">Mucuna pruriens</name>
    <name type="common">Velvet bean</name>
    <name type="synonym">Dolichos pruriens</name>
    <dbReference type="NCBI Taxonomy" id="157652"/>
    <lineage>
        <taxon>Eukaryota</taxon>
        <taxon>Viridiplantae</taxon>
        <taxon>Streptophyta</taxon>
        <taxon>Embryophyta</taxon>
        <taxon>Tracheophyta</taxon>
        <taxon>Spermatophyta</taxon>
        <taxon>Magnoliopsida</taxon>
        <taxon>eudicotyledons</taxon>
        <taxon>Gunneridae</taxon>
        <taxon>Pentapetalae</taxon>
        <taxon>rosids</taxon>
        <taxon>fabids</taxon>
        <taxon>Fabales</taxon>
        <taxon>Fabaceae</taxon>
        <taxon>Papilionoideae</taxon>
        <taxon>50 kb inversion clade</taxon>
        <taxon>NPAAA clade</taxon>
        <taxon>indigoferoid/millettioid clade</taxon>
        <taxon>Phaseoleae</taxon>
        <taxon>Mucuna</taxon>
    </lineage>
</organism>
<dbReference type="AlphaFoldDB" id="A0A371FQG4"/>
<evidence type="ECO:0008006" key="4">
    <source>
        <dbReference type="Google" id="ProtNLM"/>
    </source>
</evidence>
<dbReference type="EMBL" id="QJKJ01008163">
    <property type="protein sequence ID" value="RDX80595.1"/>
    <property type="molecule type" value="Genomic_DNA"/>
</dbReference>
<name>A0A371FQG4_MUCPR</name>